<gene>
    <name evidence="2" type="ORF">BO80DRAFT_502725</name>
</gene>
<proteinExistence type="predicted"/>
<reference evidence="2 3" key="1">
    <citation type="submission" date="2018-02" db="EMBL/GenBank/DDBJ databases">
        <title>The genomes of Aspergillus section Nigri reveals drivers in fungal speciation.</title>
        <authorList>
            <consortium name="DOE Joint Genome Institute"/>
            <person name="Vesth T.C."/>
            <person name="Nybo J."/>
            <person name="Theobald S."/>
            <person name="Brandl J."/>
            <person name="Frisvad J.C."/>
            <person name="Nielsen K.F."/>
            <person name="Lyhne E.K."/>
            <person name="Kogle M.E."/>
            <person name="Kuo A."/>
            <person name="Riley R."/>
            <person name="Clum A."/>
            <person name="Nolan M."/>
            <person name="Lipzen A."/>
            <person name="Salamov A."/>
            <person name="Henrissat B."/>
            <person name="Wiebenga A."/>
            <person name="De vries R.P."/>
            <person name="Grigoriev I.V."/>
            <person name="Mortensen U.H."/>
            <person name="Andersen M.R."/>
            <person name="Baker S.E."/>
        </authorList>
    </citation>
    <scope>NUCLEOTIDE SEQUENCE [LARGE SCALE GENOMIC DNA]</scope>
    <source>
        <strain evidence="2 3">CBS 121593</strain>
    </source>
</reference>
<evidence type="ECO:0000313" key="2">
    <source>
        <dbReference type="EMBL" id="RAL00072.1"/>
    </source>
</evidence>
<protein>
    <submittedName>
        <fullName evidence="2">Uncharacterized protein</fullName>
    </submittedName>
</protein>
<keyword evidence="3" id="KW-1185">Reference proteome</keyword>
<dbReference type="AlphaFoldDB" id="A0A395GWV5"/>
<accession>A0A395GWV5</accession>
<dbReference type="VEuPathDB" id="FungiDB:BO80DRAFT_502725"/>
<dbReference type="RefSeq" id="XP_025574399.1">
    <property type="nucleotide sequence ID" value="XM_025724339.1"/>
</dbReference>
<name>A0A395GWV5_9EURO</name>
<sequence>MASPADLVNQALALSAANAELTAEVSQLEQRKDTLDGQFPRELNTLNSAIYSVHALGHALEGDPDPVARLTGLVRNALRPSPSVHLQAERITNCDNILQHQKGPGIVKILDLKAFGAAFHTIQQVNRTVSHLVVQAKDMTAHAAHLAHKATEQLTMCESTTRTLNCIREQSEGQLRHLDAMMARSKSQLDSVNSAATAVGNSARYHDRRSDEHADTLASTWWIPVVQLVTVPVSVIGTIRHHERATALKQQESQYRSRIRTMEAEKKDVEIRIDRLHEALGNLSQAGKTCSEVERESTRLKDQSVVLCEQLSTMSSAMRSVLDAMELVEVDLDPPDMQSLSLQFVESLRSLLEDLHQSGFLADANRPLLERLRSIQTPCDQDRYSGLPSTSNGWEHVIW</sequence>
<evidence type="ECO:0000313" key="3">
    <source>
        <dbReference type="Proteomes" id="UP000249402"/>
    </source>
</evidence>
<dbReference type="EMBL" id="KZ824442">
    <property type="protein sequence ID" value="RAL00072.1"/>
    <property type="molecule type" value="Genomic_DNA"/>
</dbReference>
<dbReference type="GeneID" id="37229204"/>
<feature type="coiled-coil region" evidence="1">
    <location>
        <begin position="11"/>
        <end position="38"/>
    </location>
</feature>
<keyword evidence="1" id="KW-0175">Coiled coil</keyword>
<evidence type="ECO:0000256" key="1">
    <source>
        <dbReference type="SAM" id="Coils"/>
    </source>
</evidence>
<feature type="coiled-coil region" evidence="1">
    <location>
        <begin position="245"/>
        <end position="286"/>
    </location>
</feature>
<dbReference type="Proteomes" id="UP000249402">
    <property type="component" value="Unassembled WGS sequence"/>
</dbReference>
<organism evidence="2 3">
    <name type="scientific">Aspergillus ibericus CBS 121593</name>
    <dbReference type="NCBI Taxonomy" id="1448316"/>
    <lineage>
        <taxon>Eukaryota</taxon>
        <taxon>Fungi</taxon>
        <taxon>Dikarya</taxon>
        <taxon>Ascomycota</taxon>
        <taxon>Pezizomycotina</taxon>
        <taxon>Eurotiomycetes</taxon>
        <taxon>Eurotiomycetidae</taxon>
        <taxon>Eurotiales</taxon>
        <taxon>Aspergillaceae</taxon>
        <taxon>Aspergillus</taxon>
        <taxon>Aspergillus subgen. Circumdati</taxon>
    </lineage>
</organism>